<protein>
    <recommendedName>
        <fullName evidence="4">Orn/Lys/Arg decarboxylases family 1 pyridoxal-P attachment site domain-containing protein</fullName>
    </recommendedName>
</protein>
<proteinExistence type="predicted"/>
<accession>A0A645I478</accession>
<dbReference type="GO" id="GO:0003824">
    <property type="term" value="F:catalytic activity"/>
    <property type="evidence" value="ECO:0007669"/>
    <property type="project" value="InterPro"/>
</dbReference>
<dbReference type="PANTHER" id="PTHR43277:SF4">
    <property type="entry name" value="ARGININE DECARBOXYLASE"/>
    <property type="match status" value="1"/>
</dbReference>
<dbReference type="InterPro" id="IPR015424">
    <property type="entry name" value="PyrdxlP-dep_Trfase"/>
</dbReference>
<name>A0A645I478_9ZZZZ</name>
<organism evidence="5">
    <name type="scientific">bioreactor metagenome</name>
    <dbReference type="NCBI Taxonomy" id="1076179"/>
    <lineage>
        <taxon>unclassified sequences</taxon>
        <taxon>metagenomes</taxon>
        <taxon>ecological metagenomes</taxon>
    </lineage>
</organism>
<feature type="domain" description="Orn/Lys/Arg decarboxylases family 1 pyridoxal-P attachment site" evidence="4">
    <location>
        <begin position="2"/>
        <end position="68"/>
    </location>
</feature>
<dbReference type="Pfam" id="PF01276">
    <property type="entry name" value="OKR_DC_1"/>
    <property type="match status" value="1"/>
</dbReference>
<dbReference type="PANTHER" id="PTHR43277">
    <property type="entry name" value="ARGININE DECARBOXYLASE"/>
    <property type="match status" value="1"/>
</dbReference>
<dbReference type="SUPFAM" id="SSF53383">
    <property type="entry name" value="PLP-dependent transferases"/>
    <property type="match status" value="1"/>
</dbReference>
<gene>
    <name evidence="5" type="ORF">SDC9_192826</name>
</gene>
<evidence type="ECO:0000256" key="2">
    <source>
        <dbReference type="ARBA" id="ARBA00022898"/>
    </source>
</evidence>
<reference evidence="5" key="1">
    <citation type="submission" date="2019-08" db="EMBL/GenBank/DDBJ databases">
        <authorList>
            <person name="Kucharzyk K."/>
            <person name="Murdoch R.W."/>
            <person name="Higgins S."/>
            <person name="Loffler F."/>
        </authorList>
    </citation>
    <scope>NUCLEOTIDE SEQUENCE</scope>
</reference>
<evidence type="ECO:0000256" key="3">
    <source>
        <dbReference type="SAM" id="Coils"/>
    </source>
</evidence>
<dbReference type="InterPro" id="IPR000310">
    <property type="entry name" value="Orn/Lys/Arg_deCO2ase_major_dom"/>
</dbReference>
<comment type="caution">
    <text evidence="5">The sequence shown here is derived from an EMBL/GenBank/DDBJ whole genome shotgun (WGS) entry which is preliminary data.</text>
</comment>
<sequence>METALNLISTTSPSYPILASIEKNINFLNSNKGRQKINELINNIEKIKNNLENLESIKFYKGKDPTKILTRIQPLKGVTLKGFELSEILLDKYKIEDEITNEKSTMFLCGIGTDLKKLKRLESALKNISKNLL</sequence>
<dbReference type="InterPro" id="IPR052357">
    <property type="entry name" value="Orn_Lys_Arg_decarboxylase-I"/>
</dbReference>
<comment type="cofactor">
    <cofactor evidence="1">
        <name>pyridoxal 5'-phosphate</name>
        <dbReference type="ChEBI" id="CHEBI:597326"/>
    </cofactor>
</comment>
<evidence type="ECO:0000313" key="5">
    <source>
        <dbReference type="EMBL" id="MPN45259.1"/>
    </source>
</evidence>
<evidence type="ECO:0000256" key="1">
    <source>
        <dbReference type="ARBA" id="ARBA00001933"/>
    </source>
</evidence>
<dbReference type="Gene3D" id="3.90.1150.150">
    <property type="match status" value="1"/>
</dbReference>
<keyword evidence="3" id="KW-0175">Coiled coil</keyword>
<feature type="coiled-coil region" evidence="3">
    <location>
        <begin position="30"/>
        <end position="57"/>
    </location>
</feature>
<dbReference type="EMBL" id="VSSQ01105003">
    <property type="protein sequence ID" value="MPN45259.1"/>
    <property type="molecule type" value="Genomic_DNA"/>
</dbReference>
<keyword evidence="2" id="KW-0663">Pyridoxal phosphate</keyword>
<evidence type="ECO:0000259" key="4">
    <source>
        <dbReference type="Pfam" id="PF01276"/>
    </source>
</evidence>
<dbReference type="AlphaFoldDB" id="A0A645I478"/>